<feature type="compositionally biased region" description="Basic residues" evidence="4">
    <location>
        <begin position="9"/>
        <end position="18"/>
    </location>
</feature>
<feature type="domain" description="IclR-ED" evidence="6">
    <location>
        <begin position="92"/>
        <end position="275"/>
    </location>
</feature>
<keyword evidence="2" id="KW-0238">DNA-binding</keyword>
<dbReference type="EMBL" id="BROH01000010">
    <property type="protein sequence ID" value="GKY89215.1"/>
    <property type="molecule type" value="Genomic_DNA"/>
</dbReference>
<feature type="domain" description="HTH iclR-type" evidence="5">
    <location>
        <begin position="30"/>
        <end position="91"/>
    </location>
</feature>
<reference evidence="7" key="1">
    <citation type="journal article" date="2023" name="Int. J. Syst. Evol. Microbiol.">
        <title>Sinisalibacter aestuarii sp. nov., isolated from estuarine sediment of the Arakawa River.</title>
        <authorList>
            <person name="Arafat S.T."/>
            <person name="Hirano S."/>
            <person name="Sato A."/>
            <person name="Takeuchi K."/>
            <person name="Yasuda T."/>
            <person name="Terahara T."/>
            <person name="Hamada M."/>
            <person name="Kobayashi T."/>
        </authorList>
    </citation>
    <scope>NUCLEOTIDE SEQUENCE</scope>
    <source>
        <strain evidence="7">B-399</strain>
    </source>
</reference>
<dbReference type="NCBIfam" id="NF045644">
    <property type="entry name" value="TransRegBhcR"/>
    <property type="match status" value="1"/>
</dbReference>
<evidence type="ECO:0000313" key="7">
    <source>
        <dbReference type="EMBL" id="GKY89215.1"/>
    </source>
</evidence>
<dbReference type="PANTHER" id="PTHR30136">
    <property type="entry name" value="HELIX-TURN-HELIX TRANSCRIPTIONAL REGULATOR, ICLR FAMILY"/>
    <property type="match status" value="1"/>
</dbReference>
<dbReference type="InterPro" id="IPR029016">
    <property type="entry name" value="GAF-like_dom_sf"/>
</dbReference>
<keyword evidence="8" id="KW-1185">Reference proteome</keyword>
<evidence type="ECO:0000313" key="8">
    <source>
        <dbReference type="Proteomes" id="UP001144205"/>
    </source>
</evidence>
<dbReference type="SUPFAM" id="SSF55781">
    <property type="entry name" value="GAF domain-like"/>
    <property type="match status" value="1"/>
</dbReference>
<evidence type="ECO:0000259" key="6">
    <source>
        <dbReference type="PROSITE" id="PS51078"/>
    </source>
</evidence>
<evidence type="ECO:0000256" key="3">
    <source>
        <dbReference type="ARBA" id="ARBA00023163"/>
    </source>
</evidence>
<keyword evidence="1" id="KW-0805">Transcription regulation</keyword>
<name>A0ABQ5LXT5_9RHOB</name>
<dbReference type="InterPro" id="IPR054844">
    <property type="entry name" value="TransRegBhcR"/>
</dbReference>
<evidence type="ECO:0000259" key="5">
    <source>
        <dbReference type="PROSITE" id="PS51077"/>
    </source>
</evidence>
<dbReference type="InterPro" id="IPR036390">
    <property type="entry name" value="WH_DNA-bd_sf"/>
</dbReference>
<dbReference type="SUPFAM" id="SSF46785">
    <property type="entry name" value="Winged helix' DNA-binding domain"/>
    <property type="match status" value="1"/>
</dbReference>
<dbReference type="Pfam" id="PF09339">
    <property type="entry name" value="HTH_IclR"/>
    <property type="match status" value="1"/>
</dbReference>
<proteinExistence type="predicted"/>
<dbReference type="Proteomes" id="UP001144205">
    <property type="component" value="Unassembled WGS sequence"/>
</dbReference>
<sequence>MDLRDNAKPKARKARGRPRGWDAKPAQNTIKSLDRAMEVFEFLSEAQGKALTAIAEEMAQSPATIYRILTTLEGRGLVEFDQDEQLWHIGPRAFVIGARFLRRTSLVERARPILRKLMEDTGETANLGFEKEGSVLFVSQVETHANIRAFFPPGTLSPMHSSGIGKALLAEMDGDRLNRFLDSAPLDAFTDRTITNPADLRADLEAVRRRGYAIDNEEKNPGMRCIAAPVFDVGGEAVAGISVSGPTSRIGLDELARLSRPVMEAARELTLAIGGAAMPVRG</sequence>
<dbReference type="PROSITE" id="PS51078">
    <property type="entry name" value="ICLR_ED"/>
    <property type="match status" value="1"/>
</dbReference>
<keyword evidence="3" id="KW-0804">Transcription</keyword>
<dbReference type="PANTHER" id="PTHR30136:SF24">
    <property type="entry name" value="HTH-TYPE TRANSCRIPTIONAL REPRESSOR ALLR"/>
    <property type="match status" value="1"/>
</dbReference>
<dbReference type="PROSITE" id="PS51077">
    <property type="entry name" value="HTH_ICLR"/>
    <property type="match status" value="1"/>
</dbReference>
<evidence type="ECO:0000256" key="4">
    <source>
        <dbReference type="SAM" id="MobiDB-lite"/>
    </source>
</evidence>
<comment type="caution">
    <text evidence="7">The sequence shown here is derived from an EMBL/GenBank/DDBJ whole genome shotgun (WGS) entry which is preliminary data.</text>
</comment>
<protein>
    <submittedName>
        <fullName evidence="7">IclR family transcriptional regulator</fullName>
    </submittedName>
</protein>
<feature type="region of interest" description="Disordered" evidence="4">
    <location>
        <begin position="1"/>
        <end position="26"/>
    </location>
</feature>
<dbReference type="InterPro" id="IPR036388">
    <property type="entry name" value="WH-like_DNA-bd_sf"/>
</dbReference>
<dbReference type="Gene3D" id="1.10.10.10">
    <property type="entry name" value="Winged helix-like DNA-binding domain superfamily/Winged helix DNA-binding domain"/>
    <property type="match status" value="1"/>
</dbReference>
<dbReference type="InterPro" id="IPR050707">
    <property type="entry name" value="HTH_MetabolicPath_Reg"/>
</dbReference>
<dbReference type="InterPro" id="IPR005471">
    <property type="entry name" value="Tscrpt_reg_IclR_N"/>
</dbReference>
<dbReference type="RefSeq" id="WP_281843250.1">
    <property type="nucleotide sequence ID" value="NZ_BROH01000010.1"/>
</dbReference>
<gene>
    <name evidence="7" type="ORF">STA1M1_30840</name>
</gene>
<accession>A0ABQ5LXT5</accession>
<dbReference type="SMART" id="SM00346">
    <property type="entry name" value="HTH_ICLR"/>
    <property type="match status" value="1"/>
</dbReference>
<evidence type="ECO:0000256" key="2">
    <source>
        <dbReference type="ARBA" id="ARBA00023125"/>
    </source>
</evidence>
<organism evidence="7 8">
    <name type="scientific">Sinisalibacter aestuarii</name>
    <dbReference type="NCBI Taxonomy" id="2949426"/>
    <lineage>
        <taxon>Bacteria</taxon>
        <taxon>Pseudomonadati</taxon>
        <taxon>Pseudomonadota</taxon>
        <taxon>Alphaproteobacteria</taxon>
        <taxon>Rhodobacterales</taxon>
        <taxon>Roseobacteraceae</taxon>
        <taxon>Sinisalibacter</taxon>
    </lineage>
</organism>
<dbReference type="InterPro" id="IPR014757">
    <property type="entry name" value="Tscrpt_reg_IclR_C"/>
</dbReference>
<dbReference type="Pfam" id="PF01614">
    <property type="entry name" value="IclR_C"/>
    <property type="match status" value="1"/>
</dbReference>
<dbReference type="Gene3D" id="3.30.450.40">
    <property type="match status" value="1"/>
</dbReference>
<evidence type="ECO:0000256" key="1">
    <source>
        <dbReference type="ARBA" id="ARBA00023015"/>
    </source>
</evidence>